<gene>
    <name evidence="1" type="ORF">SAMN06296036_12178</name>
</gene>
<organism evidence="1 2">
    <name type="scientific">Pseudobacteriovorax antillogorgiicola</name>
    <dbReference type="NCBI Taxonomy" id="1513793"/>
    <lineage>
        <taxon>Bacteria</taxon>
        <taxon>Pseudomonadati</taxon>
        <taxon>Bdellovibrionota</taxon>
        <taxon>Oligoflexia</taxon>
        <taxon>Oligoflexales</taxon>
        <taxon>Pseudobacteriovoracaceae</taxon>
        <taxon>Pseudobacteriovorax</taxon>
    </lineage>
</organism>
<dbReference type="EMBL" id="FWZT01000021">
    <property type="protein sequence ID" value="SMF62581.1"/>
    <property type="molecule type" value="Genomic_DNA"/>
</dbReference>
<reference evidence="2" key="1">
    <citation type="submission" date="2017-04" db="EMBL/GenBank/DDBJ databases">
        <authorList>
            <person name="Varghese N."/>
            <person name="Submissions S."/>
        </authorList>
    </citation>
    <scope>NUCLEOTIDE SEQUENCE [LARGE SCALE GENOMIC DNA]</scope>
    <source>
        <strain evidence="2">RKEM611</strain>
    </source>
</reference>
<keyword evidence="2" id="KW-1185">Reference proteome</keyword>
<dbReference type="STRING" id="1513793.SAMN06296036_12178"/>
<evidence type="ECO:0000313" key="1">
    <source>
        <dbReference type="EMBL" id="SMF62581.1"/>
    </source>
</evidence>
<dbReference type="RefSeq" id="WP_132323160.1">
    <property type="nucleotide sequence ID" value="NZ_FWZT01000021.1"/>
</dbReference>
<protein>
    <submittedName>
        <fullName evidence="1">Uncharacterized protein</fullName>
    </submittedName>
</protein>
<proteinExistence type="predicted"/>
<dbReference type="Proteomes" id="UP000192907">
    <property type="component" value="Unassembled WGS sequence"/>
</dbReference>
<dbReference type="AlphaFoldDB" id="A0A1Y6CFP7"/>
<name>A0A1Y6CFP7_9BACT</name>
<accession>A0A1Y6CFP7</accession>
<evidence type="ECO:0000313" key="2">
    <source>
        <dbReference type="Proteomes" id="UP000192907"/>
    </source>
</evidence>
<sequence>MVRSIALIVVLSSFSFSVLGAMMRSIKLLSRSIGEPLRTTIEYLFAKGGKSFGRLLVVRSSSG</sequence>